<feature type="non-terminal residue" evidence="2">
    <location>
        <position position="358"/>
    </location>
</feature>
<keyword evidence="3" id="KW-1185">Reference proteome</keyword>
<feature type="compositionally biased region" description="Polar residues" evidence="1">
    <location>
        <begin position="96"/>
        <end position="130"/>
    </location>
</feature>
<dbReference type="Proteomes" id="UP000770717">
    <property type="component" value="Unassembled WGS sequence"/>
</dbReference>
<protein>
    <submittedName>
        <fullName evidence="2">Uncharacterized protein</fullName>
    </submittedName>
</protein>
<name>A0A8J6BPD6_ELECQ</name>
<feature type="region of interest" description="Disordered" evidence="1">
    <location>
        <begin position="1"/>
        <end position="134"/>
    </location>
</feature>
<dbReference type="EMBL" id="WNTK01004343">
    <property type="protein sequence ID" value="KAG9464503.1"/>
    <property type="molecule type" value="Genomic_DNA"/>
</dbReference>
<organism evidence="2 3">
    <name type="scientific">Eleutherodactylus coqui</name>
    <name type="common">Puerto Rican coqui</name>
    <dbReference type="NCBI Taxonomy" id="57060"/>
    <lineage>
        <taxon>Eukaryota</taxon>
        <taxon>Metazoa</taxon>
        <taxon>Chordata</taxon>
        <taxon>Craniata</taxon>
        <taxon>Vertebrata</taxon>
        <taxon>Euteleostomi</taxon>
        <taxon>Amphibia</taxon>
        <taxon>Batrachia</taxon>
        <taxon>Anura</taxon>
        <taxon>Neobatrachia</taxon>
        <taxon>Hyloidea</taxon>
        <taxon>Eleutherodactylidae</taxon>
        <taxon>Eleutherodactylinae</taxon>
        <taxon>Eleutherodactylus</taxon>
        <taxon>Eleutherodactylus</taxon>
    </lineage>
</organism>
<evidence type="ECO:0000313" key="3">
    <source>
        <dbReference type="Proteomes" id="UP000770717"/>
    </source>
</evidence>
<sequence length="358" mass="40313">GLEQEETSTAPPGTTHSEREQEPTQPELGPEPTQSEVVPETTQSKPVLEQTQSELEPEATQSEVVAKPTQLEADLESTPSEEAPEATPSDLRLDLTQRSTEALEISTLQRMENSSPEVKDQTPIQPTSQVIAPPSQEYLSTSVIPSLPKDATLHVDKTSIDKAFSNDEPNAPTEKEVMLPVTVSMIPTKPARTQDVSVLVDKDKKPQEDAIRTVISQDQARRKDSIPKPPKTSPKDKKEKQKIMNLTSSKWKKQKSSSMRWNYKSAATEWTYFGRPVQGPHFVRAPRPCPYPCLRSQSKPPLWFPLYRTNHITPLGGYDEQHQEVNKPLEKPSFKQLHRMSGYKRGFYSLYLPSARQH</sequence>
<proteinExistence type="predicted"/>
<gene>
    <name evidence="2" type="ORF">GDO78_019858</name>
</gene>
<dbReference type="OrthoDB" id="337038at2759"/>
<evidence type="ECO:0000313" key="2">
    <source>
        <dbReference type="EMBL" id="KAG9464503.1"/>
    </source>
</evidence>
<feature type="region of interest" description="Disordered" evidence="1">
    <location>
        <begin position="213"/>
        <end position="241"/>
    </location>
</feature>
<dbReference type="EMBL" id="WNTK01004343">
    <property type="protein sequence ID" value="KAG9464502.1"/>
    <property type="molecule type" value="Genomic_DNA"/>
</dbReference>
<accession>A0A8J6BPD6</accession>
<evidence type="ECO:0000256" key="1">
    <source>
        <dbReference type="SAM" id="MobiDB-lite"/>
    </source>
</evidence>
<dbReference type="AlphaFoldDB" id="A0A8J6BPD6"/>
<feature type="compositionally biased region" description="Polar residues" evidence="1">
    <location>
        <begin position="32"/>
        <end position="63"/>
    </location>
</feature>
<comment type="caution">
    <text evidence="2">The sequence shown here is derived from an EMBL/GenBank/DDBJ whole genome shotgun (WGS) entry which is preliminary data.</text>
</comment>
<reference evidence="2" key="1">
    <citation type="thesis" date="2020" institute="ProQuest LLC" country="789 East Eisenhower Parkway, Ann Arbor, MI, USA">
        <title>Comparative Genomics and Chromosome Evolution.</title>
        <authorList>
            <person name="Mudd A.B."/>
        </authorList>
    </citation>
    <scope>NUCLEOTIDE SEQUENCE</scope>
    <source>
        <strain evidence="2">HN-11 Male</strain>
        <tissue evidence="2">Kidney and liver</tissue>
    </source>
</reference>